<evidence type="ECO:0000256" key="1">
    <source>
        <dbReference type="ARBA" id="ARBA00022448"/>
    </source>
</evidence>
<dbReference type="Gene3D" id="2.40.50.140">
    <property type="entry name" value="Nucleic acid-binding proteins"/>
    <property type="match status" value="1"/>
</dbReference>
<proteinExistence type="predicted"/>
<keyword evidence="6" id="KW-1185">Reference proteome</keyword>
<dbReference type="InterPro" id="IPR003439">
    <property type="entry name" value="ABC_transporter-like_ATP-bd"/>
</dbReference>
<keyword evidence="2" id="KW-0547">Nucleotide-binding</keyword>
<reference evidence="5 6" key="1">
    <citation type="submission" date="2014-01" db="EMBL/GenBank/DDBJ databases">
        <title>Marinomonas ushuaiensis DSM 15871 Genome Sequencing.</title>
        <authorList>
            <person name="Lai Q."/>
            <person name="Shao Z.S."/>
        </authorList>
    </citation>
    <scope>NUCLEOTIDE SEQUENCE [LARGE SCALE GENOMIC DNA]</scope>
    <source>
        <strain evidence="5 6">DSM 15871</strain>
    </source>
</reference>
<dbReference type="GO" id="GO:0055052">
    <property type="term" value="C:ATP-binding cassette (ABC) transporter complex, substrate-binding subunit-containing"/>
    <property type="evidence" value="ECO:0007669"/>
    <property type="project" value="TreeGrafter"/>
</dbReference>
<dbReference type="InterPro" id="IPR008995">
    <property type="entry name" value="Mo/tungstate-bd_C_term_dom"/>
</dbReference>
<comment type="caution">
    <text evidence="5">The sequence shown here is derived from an EMBL/GenBank/DDBJ whole genome shotgun (WGS) entry which is preliminary data.</text>
</comment>
<dbReference type="GO" id="GO:0016887">
    <property type="term" value="F:ATP hydrolysis activity"/>
    <property type="evidence" value="ECO:0007669"/>
    <property type="project" value="InterPro"/>
</dbReference>
<dbReference type="SUPFAM" id="SSF50331">
    <property type="entry name" value="MOP-like"/>
    <property type="match status" value="1"/>
</dbReference>
<dbReference type="GO" id="GO:0005524">
    <property type="term" value="F:ATP binding"/>
    <property type="evidence" value="ECO:0007669"/>
    <property type="project" value="UniProtKB-KW"/>
</dbReference>
<dbReference type="InterPro" id="IPR047641">
    <property type="entry name" value="ABC_transpr_MalK/UgpC-like"/>
</dbReference>
<dbReference type="eggNOG" id="COG3842">
    <property type="taxonomic scope" value="Bacteria"/>
</dbReference>
<organism evidence="5 6">
    <name type="scientific">Marinomonas ushuaiensis DSM 15871</name>
    <dbReference type="NCBI Taxonomy" id="1122207"/>
    <lineage>
        <taxon>Bacteria</taxon>
        <taxon>Pseudomonadati</taxon>
        <taxon>Pseudomonadota</taxon>
        <taxon>Gammaproteobacteria</taxon>
        <taxon>Oceanospirillales</taxon>
        <taxon>Oceanospirillaceae</taxon>
        <taxon>Marinomonas</taxon>
    </lineage>
</organism>
<sequence length="372" mass="41358">MSSVILRNVNKSYGNLPIVKNLNLEVKDGEFVVLVGPSGCGKSTTLRMVAGLEDITQGDIQIGDRAINDLPPHKRNIAMVFQNYALYPHMSVRENIVFGLKKSGADAETIKTKLADVSEMLKLDEYLDRKPADLSGGQRQRVAMGRALARDADVYLFDEPLSNLDAKLRHHMRTEIARIQHQYNMTAIYVTHDQIEAMTLGDRVVVMRDGIVEQVGSPMEIYLQPANTFVATFIGSPAMNLFEAKVDGEELVFDKYRIPATSIANVDLNVLASHDTVLVGIRPDFFEDSALSLQRSPSDNLFAFDDIQVDLVENLGFDKEIMFTLGGENAKARLDLRSHVQRQETISLSVDLNRVLLFDTSTQGMLINAGEV</sequence>
<dbReference type="InterPro" id="IPR040582">
    <property type="entry name" value="OB_MalK-like"/>
</dbReference>
<dbReference type="InterPro" id="IPR015855">
    <property type="entry name" value="ABC_transpr_MalK-like"/>
</dbReference>
<evidence type="ECO:0000259" key="4">
    <source>
        <dbReference type="PROSITE" id="PS50893"/>
    </source>
</evidence>
<dbReference type="GO" id="GO:0140359">
    <property type="term" value="F:ABC-type transporter activity"/>
    <property type="evidence" value="ECO:0007669"/>
    <property type="project" value="InterPro"/>
</dbReference>
<keyword evidence="1" id="KW-0813">Transport</keyword>
<dbReference type="Proteomes" id="UP000054058">
    <property type="component" value="Unassembled WGS sequence"/>
</dbReference>
<dbReference type="Pfam" id="PF17912">
    <property type="entry name" value="OB_MalK"/>
    <property type="match status" value="1"/>
</dbReference>
<evidence type="ECO:0000313" key="5">
    <source>
        <dbReference type="EMBL" id="ETX12253.1"/>
    </source>
</evidence>
<dbReference type="InterPro" id="IPR003593">
    <property type="entry name" value="AAA+_ATPase"/>
</dbReference>
<dbReference type="PROSITE" id="PS00211">
    <property type="entry name" value="ABC_TRANSPORTER_1"/>
    <property type="match status" value="1"/>
</dbReference>
<protein>
    <submittedName>
        <fullName evidence="5">Sugar ABC transporter ATP-binding protein</fullName>
    </submittedName>
</protein>
<dbReference type="PANTHER" id="PTHR43875">
    <property type="entry name" value="MALTODEXTRIN IMPORT ATP-BINDING PROTEIN MSMX"/>
    <property type="match status" value="1"/>
</dbReference>
<dbReference type="EMBL" id="JAMB01000001">
    <property type="protein sequence ID" value="ETX12253.1"/>
    <property type="molecule type" value="Genomic_DNA"/>
</dbReference>
<dbReference type="Gene3D" id="2.40.50.100">
    <property type="match status" value="1"/>
</dbReference>
<dbReference type="OrthoDB" id="9802264at2"/>
<evidence type="ECO:0000256" key="3">
    <source>
        <dbReference type="ARBA" id="ARBA00022840"/>
    </source>
</evidence>
<dbReference type="STRING" id="1122207.MUS1_01200"/>
<dbReference type="RefSeq" id="WP_036157956.1">
    <property type="nucleotide sequence ID" value="NZ_JAMB01000001.1"/>
</dbReference>
<accession>X7EAV6</accession>
<dbReference type="CDD" id="cd03301">
    <property type="entry name" value="ABC_MalK_N"/>
    <property type="match status" value="1"/>
</dbReference>
<dbReference type="GO" id="GO:0008643">
    <property type="term" value="P:carbohydrate transport"/>
    <property type="evidence" value="ECO:0007669"/>
    <property type="project" value="InterPro"/>
</dbReference>
<feature type="domain" description="ABC transporter" evidence="4">
    <location>
        <begin position="4"/>
        <end position="234"/>
    </location>
</feature>
<dbReference type="Gene3D" id="3.40.50.300">
    <property type="entry name" value="P-loop containing nucleotide triphosphate hydrolases"/>
    <property type="match status" value="1"/>
</dbReference>
<name>X7EAV6_9GAMM</name>
<dbReference type="AlphaFoldDB" id="X7EAV6"/>
<dbReference type="SMART" id="SM00382">
    <property type="entry name" value="AAA"/>
    <property type="match status" value="1"/>
</dbReference>
<keyword evidence="3 5" id="KW-0067">ATP-binding</keyword>
<dbReference type="SUPFAM" id="SSF52540">
    <property type="entry name" value="P-loop containing nucleoside triphosphate hydrolases"/>
    <property type="match status" value="1"/>
</dbReference>
<dbReference type="InterPro" id="IPR017871">
    <property type="entry name" value="ABC_transporter-like_CS"/>
</dbReference>
<dbReference type="FunFam" id="3.40.50.300:FF:000042">
    <property type="entry name" value="Maltose/maltodextrin ABC transporter, ATP-binding protein"/>
    <property type="match status" value="1"/>
</dbReference>
<dbReference type="InterPro" id="IPR012340">
    <property type="entry name" value="NA-bd_OB-fold"/>
</dbReference>
<dbReference type="InterPro" id="IPR027417">
    <property type="entry name" value="P-loop_NTPase"/>
</dbReference>
<evidence type="ECO:0000313" key="6">
    <source>
        <dbReference type="Proteomes" id="UP000054058"/>
    </source>
</evidence>
<dbReference type="PROSITE" id="PS50893">
    <property type="entry name" value="ABC_TRANSPORTER_2"/>
    <property type="match status" value="1"/>
</dbReference>
<evidence type="ECO:0000256" key="2">
    <source>
        <dbReference type="ARBA" id="ARBA00022741"/>
    </source>
</evidence>
<dbReference type="PANTHER" id="PTHR43875:SF1">
    <property type="entry name" value="OSMOPROTECTIVE COMPOUNDS UPTAKE ATP-BINDING PROTEIN GGTA"/>
    <property type="match status" value="1"/>
</dbReference>
<dbReference type="PATRIC" id="fig|1122207.3.peg.248"/>
<dbReference type="NCBIfam" id="NF008653">
    <property type="entry name" value="PRK11650.1"/>
    <property type="match status" value="1"/>
</dbReference>
<gene>
    <name evidence="5" type="ORF">MUS1_01200</name>
</gene>
<dbReference type="Pfam" id="PF00005">
    <property type="entry name" value="ABC_tran"/>
    <property type="match status" value="1"/>
</dbReference>